<feature type="compositionally biased region" description="Basic and acidic residues" evidence="1">
    <location>
        <begin position="65"/>
        <end position="74"/>
    </location>
</feature>
<gene>
    <name evidence="2" type="ORF">A1O5_11488</name>
</gene>
<feature type="region of interest" description="Disordered" evidence="1">
    <location>
        <begin position="46"/>
        <end position="74"/>
    </location>
</feature>
<protein>
    <submittedName>
        <fullName evidence="2">Uncharacterized protein</fullName>
    </submittedName>
</protein>
<dbReference type="AlphaFoldDB" id="W9WYX2"/>
<dbReference type="HOGENOM" id="CLU_2687635_0_0_1"/>
<dbReference type="Proteomes" id="UP000019471">
    <property type="component" value="Unassembled WGS sequence"/>
</dbReference>
<name>W9WYX2_9EURO</name>
<accession>W9WYX2</accession>
<evidence type="ECO:0000256" key="1">
    <source>
        <dbReference type="SAM" id="MobiDB-lite"/>
    </source>
</evidence>
<sequence length="74" mass="8560">MRCRSLPYTSRKAHKVVHLSLPRMPPPKCKRLWHLSHFSKFRPPFSDFSNGGPGTEVGSGRRGFKRGERIDRNL</sequence>
<dbReference type="EMBL" id="AMGX01000026">
    <property type="protein sequence ID" value="EXJ63439.1"/>
    <property type="molecule type" value="Genomic_DNA"/>
</dbReference>
<reference evidence="2 3" key="1">
    <citation type="submission" date="2013-03" db="EMBL/GenBank/DDBJ databases">
        <title>The Genome Sequence of Cladophialophora psammophila CBS 110553.</title>
        <authorList>
            <consortium name="The Broad Institute Genomics Platform"/>
            <person name="Cuomo C."/>
            <person name="de Hoog S."/>
            <person name="Gorbushina A."/>
            <person name="Walker B."/>
            <person name="Young S.K."/>
            <person name="Zeng Q."/>
            <person name="Gargeya S."/>
            <person name="Fitzgerald M."/>
            <person name="Haas B."/>
            <person name="Abouelleil A."/>
            <person name="Allen A.W."/>
            <person name="Alvarado L."/>
            <person name="Arachchi H.M."/>
            <person name="Berlin A.M."/>
            <person name="Chapman S.B."/>
            <person name="Gainer-Dewar J."/>
            <person name="Goldberg J."/>
            <person name="Griggs A."/>
            <person name="Gujja S."/>
            <person name="Hansen M."/>
            <person name="Howarth C."/>
            <person name="Imamovic A."/>
            <person name="Ireland A."/>
            <person name="Larimer J."/>
            <person name="McCowan C."/>
            <person name="Murphy C."/>
            <person name="Pearson M."/>
            <person name="Poon T.W."/>
            <person name="Priest M."/>
            <person name="Roberts A."/>
            <person name="Saif S."/>
            <person name="Shea T."/>
            <person name="Sisk P."/>
            <person name="Sykes S."/>
            <person name="Wortman J."/>
            <person name="Nusbaum C."/>
            <person name="Birren B."/>
        </authorList>
    </citation>
    <scope>NUCLEOTIDE SEQUENCE [LARGE SCALE GENOMIC DNA]</scope>
    <source>
        <strain evidence="2 3">CBS 110553</strain>
    </source>
</reference>
<keyword evidence="3" id="KW-1185">Reference proteome</keyword>
<comment type="caution">
    <text evidence="2">The sequence shown here is derived from an EMBL/GenBank/DDBJ whole genome shotgun (WGS) entry which is preliminary data.</text>
</comment>
<evidence type="ECO:0000313" key="3">
    <source>
        <dbReference type="Proteomes" id="UP000019471"/>
    </source>
</evidence>
<proteinExistence type="predicted"/>
<feature type="compositionally biased region" description="Gly residues" evidence="1">
    <location>
        <begin position="51"/>
        <end position="61"/>
    </location>
</feature>
<evidence type="ECO:0000313" key="2">
    <source>
        <dbReference type="EMBL" id="EXJ63439.1"/>
    </source>
</evidence>
<organism evidence="2 3">
    <name type="scientific">Cladophialophora psammophila CBS 110553</name>
    <dbReference type="NCBI Taxonomy" id="1182543"/>
    <lineage>
        <taxon>Eukaryota</taxon>
        <taxon>Fungi</taxon>
        <taxon>Dikarya</taxon>
        <taxon>Ascomycota</taxon>
        <taxon>Pezizomycotina</taxon>
        <taxon>Eurotiomycetes</taxon>
        <taxon>Chaetothyriomycetidae</taxon>
        <taxon>Chaetothyriales</taxon>
        <taxon>Herpotrichiellaceae</taxon>
        <taxon>Cladophialophora</taxon>
    </lineage>
</organism>
<dbReference type="RefSeq" id="XP_007750250.1">
    <property type="nucleotide sequence ID" value="XM_007752060.1"/>
</dbReference>
<dbReference type="GeneID" id="19196177"/>